<feature type="binding site" evidence="7">
    <location>
        <position position="7"/>
    </location>
    <ligand>
        <name>substrate</name>
    </ligand>
</feature>
<comment type="function">
    <text evidence="2">Catalyzes the hydrolysis of 5-hydroxyisourate (HIU) to 2-oxo-4-hydroxy-4-carboxy-5-ureidoimidazoline (OHCU).</text>
</comment>
<evidence type="ECO:0000313" key="12">
    <source>
        <dbReference type="Proteomes" id="UP000594892"/>
    </source>
</evidence>
<organism evidence="10 12">
    <name type="scientific">Burkholderia glumae</name>
    <name type="common">Pseudomonas glumae</name>
    <dbReference type="NCBI Taxonomy" id="337"/>
    <lineage>
        <taxon>Bacteria</taxon>
        <taxon>Pseudomonadati</taxon>
        <taxon>Pseudomonadota</taxon>
        <taxon>Betaproteobacteria</taxon>
        <taxon>Burkholderiales</taxon>
        <taxon>Burkholderiaceae</taxon>
        <taxon>Burkholderia</taxon>
    </lineage>
</organism>
<comment type="catalytic activity">
    <reaction evidence="1 8">
        <text>5-hydroxyisourate + H2O = 5-hydroxy-2-oxo-4-ureido-2,5-dihydro-1H-imidazole-5-carboxylate + H(+)</text>
        <dbReference type="Rhea" id="RHEA:23736"/>
        <dbReference type="ChEBI" id="CHEBI:15377"/>
        <dbReference type="ChEBI" id="CHEBI:15378"/>
        <dbReference type="ChEBI" id="CHEBI:18072"/>
        <dbReference type="ChEBI" id="CHEBI:58639"/>
        <dbReference type="EC" id="3.5.2.17"/>
    </reaction>
</comment>
<proteinExistence type="inferred from homology"/>
<feature type="binding site" evidence="7">
    <location>
        <position position="45"/>
    </location>
    <ligand>
        <name>substrate</name>
    </ligand>
</feature>
<sequence>MGKLTTHVLDTAHGRPGAGIRIELHAIDGEARRLLKQAATNDDGRCDAPLLEGDALAAGEYELVFHAGDYFAALGVALPAPRFVDRVVLRFGVADPGSHYHVPLLVSPWSYSTYRGS</sequence>
<dbReference type="Proteomes" id="UP001056386">
    <property type="component" value="Chromosome 1"/>
</dbReference>
<feature type="domain" description="Transthyretin/hydroxyisourate hydrolase" evidence="9">
    <location>
        <begin position="4"/>
        <end position="116"/>
    </location>
</feature>
<dbReference type="InterPro" id="IPR023418">
    <property type="entry name" value="Thyroxine_BS"/>
</dbReference>
<evidence type="ECO:0000256" key="5">
    <source>
        <dbReference type="ARBA" id="ARBA00022631"/>
    </source>
</evidence>
<evidence type="ECO:0000313" key="10">
    <source>
        <dbReference type="EMBL" id="QPQ93769.1"/>
    </source>
</evidence>
<protein>
    <recommendedName>
        <fullName evidence="8">5-hydroxyisourate hydrolase</fullName>
        <shortName evidence="8">HIU hydrolase</shortName>
        <shortName evidence="8">HIUHase</shortName>
        <ecNumber evidence="8">3.5.2.17</ecNumber>
    </recommendedName>
</protein>
<dbReference type="EMBL" id="CP099587">
    <property type="protein sequence ID" value="USS44864.1"/>
    <property type="molecule type" value="Genomic_DNA"/>
</dbReference>
<evidence type="ECO:0000256" key="4">
    <source>
        <dbReference type="ARBA" id="ARBA00011881"/>
    </source>
</evidence>
<evidence type="ECO:0000313" key="11">
    <source>
        <dbReference type="EMBL" id="USS44864.1"/>
    </source>
</evidence>
<gene>
    <name evidence="10" type="primary">uraH</name>
    <name evidence="10" type="ORF">I6H06_16295</name>
    <name evidence="11" type="ORF">NFI99_24945</name>
</gene>
<dbReference type="GeneID" id="45697728"/>
<dbReference type="Proteomes" id="UP000594892">
    <property type="component" value="Chromosome 2"/>
</dbReference>
<reference evidence="11" key="2">
    <citation type="submission" date="2022-06" db="EMBL/GenBank/DDBJ databases">
        <title>Draft genome sequence of Burkholderia glumae strain GR20004 isolated from rice panicle showing bacterial panicle blight.</title>
        <authorList>
            <person name="Choi S.Y."/>
            <person name="Lee Y.H."/>
        </authorList>
    </citation>
    <scope>NUCLEOTIDE SEQUENCE</scope>
    <source>
        <strain evidence="11">GR20004</strain>
    </source>
</reference>
<reference evidence="10 12" key="1">
    <citation type="submission" date="2020-12" db="EMBL/GenBank/DDBJ databases">
        <title>FDA dAtabase for Regulatory Grade micrObial Sequences (FDA-ARGOS): Supporting development and validation of Infectious Disease Dx tests.</title>
        <authorList>
            <person name="Minogue T."/>
            <person name="Wolcott M."/>
            <person name="Wasieloski L."/>
            <person name="Aguilar W."/>
            <person name="Moore D."/>
            <person name="Jaissle J."/>
            <person name="Tallon L."/>
            <person name="Sadzewicz L."/>
            <person name="Zhao X."/>
            <person name="Boylan J."/>
            <person name="Ott S."/>
            <person name="Bowen H."/>
            <person name="Vavikolanu K."/>
            <person name="Mehta A."/>
            <person name="Aluvathingal J."/>
            <person name="Nadendla S."/>
            <person name="Yan Y."/>
            <person name="Sichtig H."/>
        </authorList>
    </citation>
    <scope>NUCLEOTIDE SEQUENCE [LARGE SCALE GENOMIC DNA]</scope>
    <source>
        <strain evidence="10 12">FDAARGOS_949</strain>
    </source>
</reference>
<dbReference type="InterPro" id="IPR023416">
    <property type="entry name" value="Transthyretin/HIU_hydrolase_d"/>
</dbReference>
<dbReference type="PRINTS" id="PR00189">
    <property type="entry name" value="TRNSTHYRETIN"/>
</dbReference>
<dbReference type="Pfam" id="PF00576">
    <property type="entry name" value="Transthyretin"/>
    <property type="match status" value="1"/>
</dbReference>
<dbReference type="PANTHER" id="PTHR10395:SF7">
    <property type="entry name" value="5-HYDROXYISOURATE HYDROLASE"/>
    <property type="match status" value="1"/>
</dbReference>
<accession>A0AAP9Y4N4</accession>
<keyword evidence="6 8" id="KW-0378">Hydrolase</keyword>
<dbReference type="AlphaFoldDB" id="A0AAP9Y4N4"/>
<keyword evidence="5 8" id="KW-0659">Purine metabolism</keyword>
<dbReference type="GO" id="GO:0033971">
    <property type="term" value="F:hydroxyisourate hydrolase activity"/>
    <property type="evidence" value="ECO:0007669"/>
    <property type="project" value="UniProtKB-EC"/>
</dbReference>
<evidence type="ECO:0000259" key="9">
    <source>
        <dbReference type="Pfam" id="PF00576"/>
    </source>
</evidence>
<dbReference type="PANTHER" id="PTHR10395">
    <property type="entry name" value="URICASE AND TRANSTHYRETIN-RELATED"/>
    <property type="match status" value="1"/>
</dbReference>
<dbReference type="InterPro" id="IPR014306">
    <property type="entry name" value="Hydroxyisourate_hydrolase"/>
</dbReference>
<comment type="subunit">
    <text evidence="4 8">Homotetramer.</text>
</comment>
<evidence type="ECO:0000256" key="7">
    <source>
        <dbReference type="PIRSR" id="PIRSR600895-51"/>
    </source>
</evidence>
<evidence type="ECO:0000256" key="6">
    <source>
        <dbReference type="ARBA" id="ARBA00022801"/>
    </source>
</evidence>
<evidence type="ECO:0000256" key="8">
    <source>
        <dbReference type="RuleBase" id="RU361270"/>
    </source>
</evidence>
<dbReference type="NCBIfam" id="TIGR02962">
    <property type="entry name" value="hdxy_isourate"/>
    <property type="match status" value="1"/>
</dbReference>
<dbReference type="EMBL" id="CP065601">
    <property type="protein sequence ID" value="QPQ93769.1"/>
    <property type="molecule type" value="Genomic_DNA"/>
</dbReference>
<evidence type="ECO:0000256" key="3">
    <source>
        <dbReference type="ARBA" id="ARBA00009850"/>
    </source>
</evidence>
<dbReference type="GO" id="GO:0006144">
    <property type="term" value="P:purine nucleobase metabolic process"/>
    <property type="evidence" value="ECO:0007669"/>
    <property type="project" value="UniProtKB-KW"/>
</dbReference>
<dbReference type="EC" id="3.5.2.17" evidence="8"/>
<dbReference type="InterPro" id="IPR036817">
    <property type="entry name" value="Transthyretin/HIU_hydrolase_sf"/>
</dbReference>
<evidence type="ECO:0000256" key="1">
    <source>
        <dbReference type="ARBA" id="ARBA00001043"/>
    </source>
</evidence>
<dbReference type="InterPro" id="IPR000895">
    <property type="entry name" value="Transthyretin/HIU_hydrolase"/>
</dbReference>
<dbReference type="Gene3D" id="2.60.40.180">
    <property type="entry name" value="Transthyretin/hydroxyisourate hydrolase domain"/>
    <property type="match status" value="1"/>
</dbReference>
<name>A0AAP9Y4N4_BURGL</name>
<dbReference type="PROSITE" id="PS00769">
    <property type="entry name" value="TRANSTHYRETIN_2"/>
    <property type="match status" value="1"/>
</dbReference>
<dbReference type="CDD" id="cd05822">
    <property type="entry name" value="TLP_HIUase"/>
    <property type="match status" value="1"/>
</dbReference>
<dbReference type="RefSeq" id="WP_015875366.1">
    <property type="nucleotide sequence ID" value="NZ_CP021074.1"/>
</dbReference>
<dbReference type="InterPro" id="IPR023419">
    <property type="entry name" value="Transthyretin_CS"/>
</dbReference>
<evidence type="ECO:0000313" key="13">
    <source>
        <dbReference type="Proteomes" id="UP001056386"/>
    </source>
</evidence>
<keyword evidence="13" id="KW-1185">Reference proteome</keyword>
<comment type="similarity">
    <text evidence="3 8">Belongs to the transthyretin family. 5-hydroxyisourate hydrolase subfamily.</text>
</comment>
<dbReference type="PROSITE" id="PS00768">
    <property type="entry name" value="TRANSTHYRETIN_1"/>
    <property type="match status" value="1"/>
</dbReference>
<evidence type="ECO:0000256" key="2">
    <source>
        <dbReference type="ARBA" id="ARBA00002704"/>
    </source>
</evidence>
<feature type="binding site" evidence="7">
    <location>
        <position position="114"/>
    </location>
    <ligand>
        <name>substrate</name>
    </ligand>
</feature>
<dbReference type="FunFam" id="2.60.40.180:FF:000005">
    <property type="entry name" value="5-hydroxyisourate hydrolase"/>
    <property type="match status" value="1"/>
</dbReference>
<dbReference type="SUPFAM" id="SSF49472">
    <property type="entry name" value="Transthyretin (synonym: prealbumin)"/>
    <property type="match status" value="1"/>
</dbReference>